<dbReference type="Gene3D" id="3.90.550.10">
    <property type="entry name" value="Spore Coat Polysaccharide Biosynthesis Protein SpsA, Chain A"/>
    <property type="match status" value="1"/>
</dbReference>
<evidence type="ECO:0000313" key="2">
    <source>
        <dbReference type="WBParaSite" id="ACAC_0001180501-mRNA-1"/>
    </source>
</evidence>
<reference evidence="1" key="1">
    <citation type="submission" date="2012-09" db="EMBL/GenBank/DDBJ databases">
        <authorList>
            <person name="Martin A.A."/>
        </authorList>
    </citation>
    <scope>NUCLEOTIDE SEQUENCE</scope>
</reference>
<evidence type="ECO:0000313" key="1">
    <source>
        <dbReference type="Proteomes" id="UP000035642"/>
    </source>
</evidence>
<organism evidence="1 2">
    <name type="scientific">Angiostrongylus cantonensis</name>
    <name type="common">Rat lungworm</name>
    <dbReference type="NCBI Taxonomy" id="6313"/>
    <lineage>
        <taxon>Eukaryota</taxon>
        <taxon>Metazoa</taxon>
        <taxon>Ecdysozoa</taxon>
        <taxon>Nematoda</taxon>
        <taxon>Chromadorea</taxon>
        <taxon>Rhabditida</taxon>
        <taxon>Rhabditina</taxon>
        <taxon>Rhabditomorpha</taxon>
        <taxon>Strongyloidea</taxon>
        <taxon>Metastrongylidae</taxon>
        <taxon>Angiostrongylus</taxon>
    </lineage>
</organism>
<dbReference type="PANTHER" id="PTHR31562:SF9">
    <property type="entry name" value="GLYCOSYLTRANSFERASE FAMILY 8 PROTEIN"/>
    <property type="match status" value="1"/>
</dbReference>
<dbReference type="SUPFAM" id="SSF53448">
    <property type="entry name" value="Nucleotide-diphospho-sugar transferases"/>
    <property type="match status" value="1"/>
</dbReference>
<dbReference type="InterPro" id="IPR029044">
    <property type="entry name" value="Nucleotide-diphossugar_trans"/>
</dbReference>
<keyword evidence="1" id="KW-1185">Reference proteome</keyword>
<dbReference type="Pfam" id="PF03314">
    <property type="entry name" value="DUF273"/>
    <property type="match status" value="1"/>
</dbReference>
<dbReference type="WBParaSite" id="ACAC_0001180501-mRNA-1">
    <property type="protein sequence ID" value="ACAC_0001180501-mRNA-1"/>
    <property type="gene ID" value="ACAC_0001180501"/>
</dbReference>
<accession>A0A0K0DK13</accession>
<dbReference type="Proteomes" id="UP000035642">
    <property type="component" value="Unassembled WGS sequence"/>
</dbReference>
<name>A0A0K0DK13_ANGCA</name>
<dbReference type="AlphaFoldDB" id="A0A0K0DK13"/>
<proteinExistence type="predicted"/>
<dbReference type="InterPro" id="IPR004988">
    <property type="entry name" value="DUF273"/>
</dbReference>
<reference evidence="2" key="2">
    <citation type="submission" date="2017-02" db="UniProtKB">
        <authorList>
            <consortium name="WormBaseParasite"/>
        </authorList>
    </citation>
    <scope>IDENTIFICATION</scope>
</reference>
<protein>
    <submittedName>
        <fullName evidence="2">Glycosyltransferase family 92 protein</fullName>
    </submittedName>
</protein>
<sequence>MKESSHLDYILFLDSDMGVVNPKRRIEEFLDENAEVIFYDRFYNWEVMAGSYLIKNSNWSRTFLQGFADYEFRLPKSFHGMDNGAIHAYLAEHALPHNHEIVPICMDIYNHSKGYDDLFLYEACIRTALGNSTLSGKIKILPKGTAWVRDNWMTNSKWNEERDFMIHNWKTTQLRTYSTLPIPYVFFTIF</sequence>
<dbReference type="PANTHER" id="PTHR31562">
    <property type="entry name" value="PROTEIN CBG18972"/>
    <property type="match status" value="1"/>
</dbReference>